<organism evidence="7">
    <name type="scientific">Homalodisca liturata</name>
    <dbReference type="NCBI Taxonomy" id="320908"/>
    <lineage>
        <taxon>Eukaryota</taxon>
        <taxon>Metazoa</taxon>
        <taxon>Ecdysozoa</taxon>
        <taxon>Arthropoda</taxon>
        <taxon>Hexapoda</taxon>
        <taxon>Insecta</taxon>
        <taxon>Pterygota</taxon>
        <taxon>Neoptera</taxon>
        <taxon>Paraneoptera</taxon>
        <taxon>Hemiptera</taxon>
        <taxon>Auchenorrhyncha</taxon>
        <taxon>Membracoidea</taxon>
        <taxon>Cicadellidae</taxon>
        <taxon>Cicadellinae</taxon>
        <taxon>Proconiini</taxon>
        <taxon>Homalodisca</taxon>
    </lineage>
</organism>
<keyword evidence="3 6" id="KW-0274">FAD</keyword>
<dbReference type="Pfam" id="PF00743">
    <property type="entry name" value="FMO-like"/>
    <property type="match status" value="1"/>
</dbReference>
<accession>A0A1B6IIM1</accession>
<dbReference type="GO" id="GO:0004499">
    <property type="term" value="F:N,N-dimethylaniline monooxygenase activity"/>
    <property type="evidence" value="ECO:0007669"/>
    <property type="project" value="InterPro"/>
</dbReference>
<dbReference type="SUPFAM" id="SSF51905">
    <property type="entry name" value="FAD/NAD(P)-binding domain"/>
    <property type="match status" value="1"/>
</dbReference>
<dbReference type="InterPro" id="IPR050346">
    <property type="entry name" value="FMO-like"/>
</dbReference>
<dbReference type="AlphaFoldDB" id="A0A1B6IIM1"/>
<protein>
    <recommendedName>
        <fullName evidence="6">Flavin-containing monooxygenase</fullName>
        <ecNumber evidence="6">1.-.-.-</ecNumber>
    </recommendedName>
</protein>
<evidence type="ECO:0000256" key="2">
    <source>
        <dbReference type="ARBA" id="ARBA00022630"/>
    </source>
</evidence>
<comment type="cofactor">
    <cofactor evidence="6">
        <name>FAD</name>
        <dbReference type="ChEBI" id="CHEBI:57692"/>
    </cofactor>
</comment>
<dbReference type="PANTHER" id="PTHR23023">
    <property type="entry name" value="DIMETHYLANILINE MONOOXYGENASE"/>
    <property type="match status" value="1"/>
</dbReference>
<evidence type="ECO:0000313" key="7">
    <source>
        <dbReference type="EMBL" id="JAS86772.1"/>
    </source>
</evidence>
<dbReference type="GO" id="GO:0050661">
    <property type="term" value="F:NADP binding"/>
    <property type="evidence" value="ECO:0007669"/>
    <property type="project" value="InterPro"/>
</dbReference>
<evidence type="ECO:0000256" key="6">
    <source>
        <dbReference type="RuleBase" id="RU361177"/>
    </source>
</evidence>
<keyword evidence="5 6" id="KW-0560">Oxidoreductase</keyword>
<reference evidence="7" key="1">
    <citation type="submission" date="2015-11" db="EMBL/GenBank/DDBJ databases">
        <title>De novo transcriptome assembly of four potential Pierce s Disease insect vectors from Arizona vineyards.</title>
        <authorList>
            <person name="Tassone E.E."/>
        </authorList>
    </citation>
    <scope>NUCLEOTIDE SEQUENCE</scope>
</reference>
<dbReference type="EMBL" id="GECU01020934">
    <property type="protein sequence ID" value="JAS86772.1"/>
    <property type="molecule type" value="Transcribed_RNA"/>
</dbReference>
<dbReference type="EC" id="1.-.-.-" evidence="6"/>
<dbReference type="GO" id="GO:0050660">
    <property type="term" value="F:flavin adenine dinucleotide binding"/>
    <property type="evidence" value="ECO:0007669"/>
    <property type="project" value="InterPro"/>
</dbReference>
<proteinExistence type="inferred from homology"/>
<comment type="similarity">
    <text evidence="1 6">Belongs to the FMO family.</text>
</comment>
<evidence type="ECO:0000256" key="5">
    <source>
        <dbReference type="ARBA" id="ARBA00023002"/>
    </source>
</evidence>
<keyword evidence="4" id="KW-0521">NADP</keyword>
<evidence type="ECO:0000256" key="1">
    <source>
        <dbReference type="ARBA" id="ARBA00009183"/>
    </source>
</evidence>
<dbReference type="Gene3D" id="3.50.50.60">
    <property type="entry name" value="FAD/NAD(P)-binding domain"/>
    <property type="match status" value="1"/>
</dbReference>
<dbReference type="PRINTS" id="PR00370">
    <property type="entry name" value="FMOXYGENASE"/>
</dbReference>
<dbReference type="InterPro" id="IPR000960">
    <property type="entry name" value="Flavin_mOase"/>
</dbReference>
<dbReference type="InterPro" id="IPR020946">
    <property type="entry name" value="Flavin_mOase-like"/>
</dbReference>
<gene>
    <name evidence="7" type="ORF">g.36041</name>
</gene>
<dbReference type="InterPro" id="IPR036188">
    <property type="entry name" value="FAD/NAD-bd_sf"/>
</dbReference>
<keyword evidence="6" id="KW-0503">Monooxygenase</keyword>
<evidence type="ECO:0000256" key="4">
    <source>
        <dbReference type="ARBA" id="ARBA00022857"/>
    </source>
</evidence>
<evidence type="ECO:0000256" key="3">
    <source>
        <dbReference type="ARBA" id="ARBA00022827"/>
    </source>
</evidence>
<keyword evidence="2 6" id="KW-0285">Flavoprotein</keyword>
<name>A0A1B6IIM1_9HEMI</name>
<sequence>MHVAVIGAGAAGLCAARYLSVDNSGFTCVVFEQTNSVGGTWVYTENTGKDEYGLPICSSMYKNLRTNLGKENMEFPGFPFVNSKSFVTAAEVRQYLEDFANNYNLKKNIKFLHHVTHVLPKDDKWEITSINLPENKEATEEFDAVIICNGHHNEPYMGNFPGVADFKGEVMHSHSYRTPEKFSNKTVLICGAGPSGIDITYDLANCASKINTRSITC</sequence>